<dbReference type="AlphaFoldDB" id="A0A0A8YCX1"/>
<sequence>MHRPFAGMPPSPTSCADRRPPSSTILLCWHVNHRSTSDGASCVRCYKIGSGIQFASVETWNLSTKGFLRNFISRHSFVANTIHWTFKLKALLRGLKKRNPCMA</sequence>
<organism evidence="2">
    <name type="scientific">Arundo donax</name>
    <name type="common">Giant reed</name>
    <name type="synonym">Donax arundinaceus</name>
    <dbReference type="NCBI Taxonomy" id="35708"/>
    <lineage>
        <taxon>Eukaryota</taxon>
        <taxon>Viridiplantae</taxon>
        <taxon>Streptophyta</taxon>
        <taxon>Embryophyta</taxon>
        <taxon>Tracheophyta</taxon>
        <taxon>Spermatophyta</taxon>
        <taxon>Magnoliopsida</taxon>
        <taxon>Liliopsida</taxon>
        <taxon>Poales</taxon>
        <taxon>Poaceae</taxon>
        <taxon>PACMAD clade</taxon>
        <taxon>Arundinoideae</taxon>
        <taxon>Arundineae</taxon>
        <taxon>Arundo</taxon>
    </lineage>
</organism>
<evidence type="ECO:0000256" key="1">
    <source>
        <dbReference type="SAM" id="MobiDB-lite"/>
    </source>
</evidence>
<reference evidence="2" key="1">
    <citation type="submission" date="2014-09" db="EMBL/GenBank/DDBJ databases">
        <authorList>
            <person name="Magalhaes I.L.F."/>
            <person name="Oliveira U."/>
            <person name="Santos F.R."/>
            <person name="Vidigal T.H.D.A."/>
            <person name="Brescovit A.D."/>
            <person name="Santos A.J."/>
        </authorList>
    </citation>
    <scope>NUCLEOTIDE SEQUENCE</scope>
    <source>
        <tissue evidence="2">Shoot tissue taken approximately 20 cm above the soil surface</tissue>
    </source>
</reference>
<accession>A0A0A8YCX1</accession>
<dbReference type="EMBL" id="GBRH01274475">
    <property type="protein sequence ID" value="JAD23420.1"/>
    <property type="molecule type" value="Transcribed_RNA"/>
</dbReference>
<protein>
    <submittedName>
        <fullName evidence="2">Uncharacterized protein</fullName>
    </submittedName>
</protein>
<feature type="region of interest" description="Disordered" evidence="1">
    <location>
        <begin position="1"/>
        <end position="20"/>
    </location>
</feature>
<reference evidence="2" key="2">
    <citation type="journal article" date="2015" name="Data Brief">
        <title>Shoot transcriptome of the giant reed, Arundo donax.</title>
        <authorList>
            <person name="Barrero R.A."/>
            <person name="Guerrero F.D."/>
            <person name="Moolhuijzen P."/>
            <person name="Goolsby J.A."/>
            <person name="Tidwell J."/>
            <person name="Bellgard S.E."/>
            <person name="Bellgard M.I."/>
        </authorList>
    </citation>
    <scope>NUCLEOTIDE SEQUENCE</scope>
    <source>
        <tissue evidence="2">Shoot tissue taken approximately 20 cm above the soil surface</tissue>
    </source>
</reference>
<name>A0A0A8YCX1_ARUDO</name>
<evidence type="ECO:0000313" key="2">
    <source>
        <dbReference type="EMBL" id="JAD23420.1"/>
    </source>
</evidence>
<proteinExistence type="predicted"/>